<evidence type="ECO:0000256" key="7">
    <source>
        <dbReference type="ARBA" id="ARBA00023145"/>
    </source>
</evidence>
<dbReference type="Pfam" id="PF00089">
    <property type="entry name" value="Trypsin"/>
    <property type="match status" value="1"/>
</dbReference>
<dbReference type="InterPro" id="IPR050850">
    <property type="entry name" value="Peptidase_S1_Elastase_sf"/>
</dbReference>
<protein>
    <recommendedName>
        <fullName evidence="10">pancreatic elastase II</fullName>
        <ecNumber evidence="10">3.4.21.71</ecNumber>
    </recommendedName>
</protein>
<dbReference type="Gene3D" id="2.40.10.10">
    <property type="entry name" value="Trypsin-like serine proteases"/>
    <property type="match status" value="2"/>
</dbReference>
<dbReference type="FunFam" id="2.40.10.10:FF:000004">
    <property type="entry name" value="Tryptase gamma 1"/>
    <property type="match status" value="1"/>
</dbReference>
<evidence type="ECO:0000313" key="17">
    <source>
        <dbReference type="Proteomes" id="UP000324632"/>
    </source>
</evidence>
<keyword evidence="12" id="KW-0175">Coiled coil</keyword>
<sequence>MLPPETAYGCGQPTYDPILSRVVGGTDARPHSWPWQVSLQYQSGSSFYHTCGGTLIAKDWVLTAAHCIGSRTYRVFLGKQNLAAANEAGSIAISPAKIIVHENWDSYNIRNDIALIKLQSPVQLSNSISPACLPVSGDILPNNFSCYVTGWGRLWTNGPIADTLQQAPLPVVDFATCSRSDWWGNLVTNLMVCAGGDGVVSSCNGDSGGPLNCQRRDGTWDVQGIVSFGSSLGCNYPKKPSVFTRVSGYISWINNNGGVDECHAIIDWCEAESCYYISDLNSAHGTYVNDCRIHNATVRLSSGDQLHFGYGGSTYELCIDSEKQFPFLAARSVTPQAWVQSQTSSIKPHPPNRTLPMSAGSKQVTFTPDRKTHSNRPGSWSANTERSCHLRNKTPPHHTPNIYILPVEVERSHRPLEGCGSASVTLEDESPKKDDVIACLKKEVSALKLQLYQKKQTDPEVTHRLCCQESDIIEKKEQIQQLTEQMLELQACSGEMLGQAVTERDQKISSLSVQLDKLKSENKSSKSMVSSLQKDLTAREKQALNLAAEVDKLRETVRHKDAKLTSTMDKLKEAQKHQHELLSKQNIIESLRKEQASLLTEMDRLKHLHQQTHQREQIIQAELKHSQSRLDSFQKQIVKAAHLNSDKESDQGMETYKSKLQDCDTKLEEETRAQRKMLDETQMFRAKLEECQTRVQDTCMADTVHMEISALEDMNLSPALSWVQAHSLSVLNLLHALLHKAAQRLQTAGIDVSAKTGGVLGALQILSQEHKDNQCELRNLQTEIQKLQDREMQNRDLQNKLDFMQKQSETDKLKAAERQNEIKNTMTHHLEKAEADLHSVRKTEDALRREFETRKAEWLSKMEEAKVRETELTEKICELQLREEEKNERMKQCEEREMRALQRGAEEEREIHRVEVEEYREQVRQHAYTIVAMEKQINNVQQSEDRRREMEKQRESLEEQLKETLKKLEDFESNNTSYIPEKEQKLEQTITSLRSSLVASQQEVAGQSEIINALSRDLAQAHARLSDMSGELSEQQKIELETHRALVLDQRILLSTLTHKLTAMSQLVEQKDEEIKKQAEKLKQTEEDLRRTAANTELETSSLQTTRTTRDVALMTAPNDVINQGSKHKGYRRDEMILQQQEGLRDVKERISALQKKWPSTRQQGEPERRGQMKTQKLRRSVTRKGSNSSGVLASPDTLTEAARERTARLDMSDALELSEKTYLELARLLREALELSEGELSGSASLKHLPPDERLHIFSQRQTDLEFLRSRLDLQNTQSHQQDRLLEENQREINTLRGSLMLGHQMQAELASMKVELETQRQESERLRQTLQDYMDQLQRNQQQHSVAIRNNQTPALQKQSSKWRIKHRGSEVETPKQELLKEHQICSMDLAGPKQVPEGSRLHLLAEAH</sequence>
<keyword evidence="8" id="KW-1015">Disulfide bond</keyword>
<reference evidence="16 17" key="1">
    <citation type="journal article" date="2019" name="Mol. Ecol. Resour.">
        <title>Chromosome-level genome assembly of Triplophysa tibetana, a fish adapted to the harsh high-altitude environment of the Tibetan Plateau.</title>
        <authorList>
            <person name="Yang X."/>
            <person name="Liu H."/>
            <person name="Ma Z."/>
            <person name="Zou Y."/>
            <person name="Zou M."/>
            <person name="Mao Y."/>
            <person name="Li X."/>
            <person name="Wang H."/>
            <person name="Chen T."/>
            <person name="Wang W."/>
            <person name="Yang R."/>
        </authorList>
    </citation>
    <scope>NUCLEOTIDE SEQUENCE [LARGE SCALE GENOMIC DNA]</scope>
    <source>
        <strain evidence="16">TTIB1903HZAU</strain>
        <tissue evidence="16">Muscle</tissue>
    </source>
</reference>
<keyword evidence="7" id="KW-0865">Zymogen</keyword>
<dbReference type="GO" id="GO:0004252">
    <property type="term" value="F:serine-type endopeptidase activity"/>
    <property type="evidence" value="ECO:0007669"/>
    <property type="project" value="UniProtKB-EC"/>
</dbReference>
<dbReference type="Pfam" id="PF00498">
    <property type="entry name" value="FHA"/>
    <property type="match status" value="1"/>
</dbReference>
<dbReference type="InterPro" id="IPR043504">
    <property type="entry name" value="Peptidase_S1_PA_chymotrypsin"/>
</dbReference>
<comment type="catalytic activity">
    <reaction evidence="9">
        <text>Preferential cleavage: Leu-|-Xaa, Met-|-Xaa and Phe-|-Xaa. Hydrolyzes elastin.</text>
        <dbReference type="EC" id="3.4.21.71"/>
    </reaction>
</comment>
<feature type="coiled-coil region" evidence="12">
    <location>
        <begin position="472"/>
        <end position="535"/>
    </location>
</feature>
<evidence type="ECO:0000256" key="3">
    <source>
        <dbReference type="ARBA" id="ARBA00022670"/>
    </source>
</evidence>
<dbReference type="SUPFAM" id="SSF49879">
    <property type="entry name" value="SMAD/FHA domain"/>
    <property type="match status" value="1"/>
</dbReference>
<evidence type="ECO:0000259" key="15">
    <source>
        <dbReference type="PROSITE" id="PS50240"/>
    </source>
</evidence>
<dbReference type="Proteomes" id="UP000324632">
    <property type="component" value="Chromosome 12"/>
</dbReference>
<keyword evidence="3 11" id="KW-0645">Protease</keyword>
<feature type="coiled-coil region" evidence="12">
    <location>
        <begin position="763"/>
        <end position="974"/>
    </location>
</feature>
<name>A0A5A9NWE2_9TELE</name>
<dbReference type="InterPro" id="IPR000253">
    <property type="entry name" value="FHA_dom"/>
</dbReference>
<dbReference type="PROSITE" id="PS50006">
    <property type="entry name" value="FHA_DOMAIN"/>
    <property type="match status" value="1"/>
</dbReference>
<feature type="region of interest" description="Disordered" evidence="13">
    <location>
        <begin position="1355"/>
        <end position="1374"/>
    </location>
</feature>
<dbReference type="InterPro" id="IPR018114">
    <property type="entry name" value="TRYPSIN_HIS"/>
</dbReference>
<comment type="subcellular location">
    <subcellularLocation>
        <location evidence="1">Secreted</location>
    </subcellularLocation>
</comment>
<keyword evidence="5 11" id="KW-0378">Hydrolase</keyword>
<feature type="coiled-coil region" evidence="12">
    <location>
        <begin position="1065"/>
        <end position="1099"/>
    </location>
</feature>
<dbReference type="InterPro" id="IPR001314">
    <property type="entry name" value="Peptidase_S1A"/>
</dbReference>
<feature type="coiled-coil region" evidence="12">
    <location>
        <begin position="1311"/>
        <end position="1345"/>
    </location>
</feature>
<feature type="domain" description="Peptidase S1" evidence="15">
    <location>
        <begin position="22"/>
        <end position="258"/>
    </location>
</feature>
<dbReference type="EC" id="3.4.21.71" evidence="10"/>
<evidence type="ECO:0000256" key="9">
    <source>
        <dbReference type="ARBA" id="ARBA00036026"/>
    </source>
</evidence>
<dbReference type="FunFam" id="2.40.10.10:FF:000280">
    <property type="match status" value="1"/>
</dbReference>
<evidence type="ECO:0000256" key="11">
    <source>
        <dbReference type="RuleBase" id="RU363034"/>
    </source>
</evidence>
<evidence type="ECO:0000256" key="12">
    <source>
        <dbReference type="SAM" id="Coils"/>
    </source>
</evidence>
<dbReference type="Gene3D" id="2.60.200.20">
    <property type="match status" value="1"/>
</dbReference>
<accession>A0A5A9NWE2</accession>
<evidence type="ECO:0000313" key="16">
    <source>
        <dbReference type="EMBL" id="KAA0714122.1"/>
    </source>
</evidence>
<organism evidence="16 17">
    <name type="scientific">Triplophysa tibetana</name>
    <dbReference type="NCBI Taxonomy" id="1572043"/>
    <lineage>
        <taxon>Eukaryota</taxon>
        <taxon>Metazoa</taxon>
        <taxon>Chordata</taxon>
        <taxon>Craniata</taxon>
        <taxon>Vertebrata</taxon>
        <taxon>Euteleostomi</taxon>
        <taxon>Actinopterygii</taxon>
        <taxon>Neopterygii</taxon>
        <taxon>Teleostei</taxon>
        <taxon>Ostariophysi</taxon>
        <taxon>Cypriniformes</taxon>
        <taxon>Nemacheilidae</taxon>
        <taxon>Triplophysa</taxon>
    </lineage>
</organism>
<dbReference type="InterPro" id="IPR009003">
    <property type="entry name" value="Peptidase_S1_PA"/>
</dbReference>
<evidence type="ECO:0000259" key="14">
    <source>
        <dbReference type="PROSITE" id="PS50006"/>
    </source>
</evidence>
<feature type="region of interest" description="Disordered" evidence="13">
    <location>
        <begin position="365"/>
        <end position="385"/>
    </location>
</feature>
<evidence type="ECO:0000256" key="13">
    <source>
        <dbReference type="SAM" id="MobiDB-lite"/>
    </source>
</evidence>
<dbReference type="PANTHER" id="PTHR24257:SF19">
    <property type="entry name" value="CHYMOTRYPSIN-LIKE ELASTASE FAMILY MEMBER 2B"/>
    <property type="match status" value="1"/>
</dbReference>
<dbReference type="PROSITE" id="PS00135">
    <property type="entry name" value="TRYPSIN_SER"/>
    <property type="match status" value="1"/>
</dbReference>
<dbReference type="GO" id="GO:0006508">
    <property type="term" value="P:proteolysis"/>
    <property type="evidence" value="ECO:0007669"/>
    <property type="project" value="UniProtKB-KW"/>
</dbReference>
<dbReference type="PANTHER" id="PTHR24257">
    <property type="entry name" value="CHYMOTRYPSIN-LIKE ELASTASE FAMILY MEMBER"/>
    <property type="match status" value="1"/>
</dbReference>
<evidence type="ECO:0000256" key="10">
    <source>
        <dbReference type="ARBA" id="ARBA00038991"/>
    </source>
</evidence>
<dbReference type="EMBL" id="SOYY01000012">
    <property type="protein sequence ID" value="KAA0714122.1"/>
    <property type="molecule type" value="Genomic_DNA"/>
</dbReference>
<dbReference type="PRINTS" id="PR00722">
    <property type="entry name" value="CHYMOTRYPSIN"/>
</dbReference>
<comment type="caution">
    <text evidence="16">The sequence shown here is derived from an EMBL/GenBank/DDBJ whole genome shotgun (WGS) entry which is preliminary data.</text>
</comment>
<evidence type="ECO:0000256" key="2">
    <source>
        <dbReference type="ARBA" id="ARBA00022525"/>
    </source>
</evidence>
<dbReference type="PROSITE" id="PS50240">
    <property type="entry name" value="TRYPSIN_DOM"/>
    <property type="match status" value="1"/>
</dbReference>
<gene>
    <name evidence="16" type="ORF">E1301_Tti007270</name>
</gene>
<dbReference type="CDD" id="cd00190">
    <property type="entry name" value="Tryp_SPc"/>
    <property type="match status" value="1"/>
</dbReference>
<dbReference type="SUPFAM" id="SSF50494">
    <property type="entry name" value="Trypsin-like serine proteases"/>
    <property type="match status" value="1"/>
</dbReference>
<evidence type="ECO:0000256" key="4">
    <source>
        <dbReference type="ARBA" id="ARBA00022729"/>
    </source>
</evidence>
<dbReference type="GO" id="GO:0005615">
    <property type="term" value="C:extracellular space"/>
    <property type="evidence" value="ECO:0007669"/>
    <property type="project" value="TreeGrafter"/>
</dbReference>
<keyword evidence="2" id="KW-0964">Secreted</keyword>
<feature type="coiled-coil region" evidence="12">
    <location>
        <begin position="574"/>
        <end position="608"/>
    </location>
</feature>
<evidence type="ECO:0000256" key="5">
    <source>
        <dbReference type="ARBA" id="ARBA00022801"/>
    </source>
</evidence>
<feature type="domain" description="FHA" evidence="14">
    <location>
        <begin position="226"/>
        <end position="293"/>
    </location>
</feature>
<keyword evidence="4" id="KW-0732">Signal</keyword>
<dbReference type="InterPro" id="IPR008984">
    <property type="entry name" value="SMAD_FHA_dom_sf"/>
</dbReference>
<dbReference type="InterPro" id="IPR001254">
    <property type="entry name" value="Trypsin_dom"/>
</dbReference>
<keyword evidence="17" id="KW-1185">Reference proteome</keyword>
<evidence type="ECO:0000256" key="6">
    <source>
        <dbReference type="ARBA" id="ARBA00022825"/>
    </source>
</evidence>
<keyword evidence="6 11" id="KW-0720">Serine protease</keyword>
<dbReference type="InterPro" id="IPR033116">
    <property type="entry name" value="TRYPSIN_SER"/>
</dbReference>
<dbReference type="PROSITE" id="PS00134">
    <property type="entry name" value="TRYPSIN_HIS"/>
    <property type="match status" value="1"/>
</dbReference>
<proteinExistence type="predicted"/>
<evidence type="ECO:0000256" key="1">
    <source>
        <dbReference type="ARBA" id="ARBA00004613"/>
    </source>
</evidence>
<evidence type="ECO:0000256" key="8">
    <source>
        <dbReference type="ARBA" id="ARBA00023157"/>
    </source>
</evidence>
<feature type="compositionally biased region" description="Polar residues" evidence="13">
    <location>
        <begin position="375"/>
        <end position="385"/>
    </location>
</feature>
<feature type="region of interest" description="Disordered" evidence="13">
    <location>
        <begin position="1155"/>
        <end position="1200"/>
    </location>
</feature>
<dbReference type="SMART" id="SM00020">
    <property type="entry name" value="Tryp_SPc"/>
    <property type="match status" value="1"/>
</dbReference>